<organism evidence="2">
    <name type="scientific">hydrothermal vent metagenome</name>
    <dbReference type="NCBI Taxonomy" id="652676"/>
    <lineage>
        <taxon>unclassified sequences</taxon>
        <taxon>metagenomes</taxon>
        <taxon>ecological metagenomes</taxon>
    </lineage>
</organism>
<feature type="transmembrane region" description="Helical" evidence="1">
    <location>
        <begin position="173"/>
        <end position="190"/>
    </location>
</feature>
<protein>
    <submittedName>
        <fullName evidence="2">Membrane protein</fullName>
    </submittedName>
</protein>
<keyword evidence="1" id="KW-0472">Membrane</keyword>
<feature type="transmembrane region" description="Helical" evidence="1">
    <location>
        <begin position="6"/>
        <end position="24"/>
    </location>
</feature>
<evidence type="ECO:0000256" key="1">
    <source>
        <dbReference type="SAM" id="Phobius"/>
    </source>
</evidence>
<feature type="transmembrane region" description="Helical" evidence="1">
    <location>
        <begin position="102"/>
        <end position="122"/>
    </location>
</feature>
<feature type="transmembrane region" description="Helical" evidence="1">
    <location>
        <begin position="142"/>
        <end position="161"/>
    </location>
</feature>
<feature type="transmembrane region" description="Helical" evidence="1">
    <location>
        <begin position="31"/>
        <end position="49"/>
    </location>
</feature>
<keyword evidence="1" id="KW-0812">Transmembrane</keyword>
<name>A0A3B0RYK1_9ZZZZ</name>
<feature type="transmembrane region" description="Helical" evidence="1">
    <location>
        <begin position="196"/>
        <end position="215"/>
    </location>
</feature>
<feature type="transmembrane region" description="Helical" evidence="1">
    <location>
        <begin position="65"/>
        <end position="90"/>
    </location>
</feature>
<dbReference type="InterPro" id="IPR046737">
    <property type="entry name" value="DUF6629"/>
</dbReference>
<proteinExistence type="predicted"/>
<evidence type="ECO:0000313" key="2">
    <source>
        <dbReference type="EMBL" id="VAV97467.1"/>
    </source>
</evidence>
<sequence length="228" mass="26008">MCMSASVSFIAAGALVTSGVFTTWKAYKINIRYLPVAVMPVFAGIQQFMEGHVWLGLTANNPDTVWWAAMGFILFSWLMWPTWIPFSIYFLEPKGSKRKKPLLLFALAGLIFGLTLYVPHLLNPDWVKVHINNQSIAYEDTMLLDYIMPRWGTYAIYMVLLITPPMLSSYRHMHWFGLTLIGVIAIVWTFFVYANISFFCLLAGLATLHLAYIIARNKCGQECKVLFT</sequence>
<reference evidence="2" key="1">
    <citation type="submission" date="2018-06" db="EMBL/GenBank/DDBJ databases">
        <authorList>
            <person name="Zhirakovskaya E."/>
        </authorList>
    </citation>
    <scope>NUCLEOTIDE SEQUENCE</scope>
</reference>
<dbReference type="Pfam" id="PF20334">
    <property type="entry name" value="DUF6629"/>
    <property type="match status" value="1"/>
</dbReference>
<dbReference type="AlphaFoldDB" id="A0A3B0RYK1"/>
<dbReference type="EMBL" id="UOED01000118">
    <property type="protein sequence ID" value="VAV97467.1"/>
    <property type="molecule type" value="Genomic_DNA"/>
</dbReference>
<keyword evidence="1" id="KW-1133">Transmembrane helix</keyword>
<gene>
    <name evidence="2" type="ORF">MNBD_ALPHA02-2502</name>
</gene>
<accession>A0A3B0RYK1</accession>